<proteinExistence type="inferred from homology"/>
<gene>
    <name evidence="5" type="ORF">AKO1_002509</name>
</gene>
<reference evidence="5 6" key="1">
    <citation type="submission" date="2024-03" db="EMBL/GenBank/DDBJ databases">
        <title>The Acrasis kona genome and developmental transcriptomes reveal deep origins of eukaryotic multicellular pathways.</title>
        <authorList>
            <person name="Sheikh S."/>
            <person name="Fu C.-J."/>
            <person name="Brown M.W."/>
            <person name="Baldauf S.L."/>
        </authorList>
    </citation>
    <scope>NUCLEOTIDE SEQUENCE [LARGE SCALE GENOMIC DNA]</scope>
    <source>
        <strain evidence="5 6">ATCC MYA-3509</strain>
    </source>
</reference>
<evidence type="ECO:0000256" key="4">
    <source>
        <dbReference type="SAM" id="MobiDB-lite"/>
    </source>
</evidence>
<feature type="region of interest" description="Disordered" evidence="4">
    <location>
        <begin position="53"/>
        <end position="101"/>
    </location>
</feature>
<name>A0AAW2ZLM9_9EUKA</name>
<sequence>MSQSSSISIPVGNRLGVPVELTDISQTPGGTIYGTTPGGTRRVYNRNVLMTIRNSPHSKTPPVNLPSIPGVTKGAGAAPKPIKTKTLDNNHGDDDLFHMDE</sequence>
<organism evidence="5 6">
    <name type="scientific">Acrasis kona</name>
    <dbReference type="NCBI Taxonomy" id="1008807"/>
    <lineage>
        <taxon>Eukaryota</taxon>
        <taxon>Discoba</taxon>
        <taxon>Heterolobosea</taxon>
        <taxon>Tetramitia</taxon>
        <taxon>Eutetramitia</taxon>
        <taxon>Acrasidae</taxon>
        <taxon>Acrasis</taxon>
    </lineage>
</organism>
<protein>
    <submittedName>
        <fullName evidence="5">EIF4E-binding protein</fullName>
    </submittedName>
</protein>
<dbReference type="GO" id="GO:0005737">
    <property type="term" value="C:cytoplasm"/>
    <property type="evidence" value="ECO:0007669"/>
    <property type="project" value="TreeGrafter"/>
</dbReference>
<dbReference type="EMBL" id="JAOPGA020001715">
    <property type="protein sequence ID" value="KAL0490773.1"/>
    <property type="molecule type" value="Genomic_DNA"/>
</dbReference>
<dbReference type="PANTHER" id="PTHR12669">
    <property type="entry name" value="EUKARYOTIC TRANSLATION INITIATION FACTOR 4E-BINDING PROTEIN"/>
    <property type="match status" value="1"/>
</dbReference>
<dbReference type="GO" id="GO:0045947">
    <property type="term" value="P:negative regulation of translational initiation"/>
    <property type="evidence" value="ECO:0007669"/>
    <property type="project" value="InterPro"/>
</dbReference>
<comment type="caution">
    <text evidence="5">The sequence shown here is derived from an EMBL/GenBank/DDBJ whole genome shotgun (WGS) entry which is preliminary data.</text>
</comment>
<evidence type="ECO:0000256" key="1">
    <source>
        <dbReference type="ARBA" id="ARBA00005480"/>
    </source>
</evidence>
<evidence type="ECO:0000256" key="2">
    <source>
        <dbReference type="ARBA" id="ARBA00022845"/>
    </source>
</evidence>
<feature type="compositionally biased region" description="Basic and acidic residues" evidence="4">
    <location>
        <begin position="85"/>
        <end position="101"/>
    </location>
</feature>
<accession>A0AAW2ZLM9</accession>
<dbReference type="PANTHER" id="PTHR12669:SF12">
    <property type="entry name" value="EUKARYOTIC TRANSLATION INITIATION FACTOR 4E-BINDING PROTEIN"/>
    <property type="match status" value="1"/>
</dbReference>
<evidence type="ECO:0000256" key="3">
    <source>
        <dbReference type="ARBA" id="ARBA00023193"/>
    </source>
</evidence>
<keyword evidence="6" id="KW-1185">Reference proteome</keyword>
<evidence type="ECO:0000313" key="6">
    <source>
        <dbReference type="Proteomes" id="UP001431209"/>
    </source>
</evidence>
<dbReference type="Proteomes" id="UP001431209">
    <property type="component" value="Unassembled WGS sequence"/>
</dbReference>
<keyword evidence="2" id="KW-0810">Translation regulation</keyword>
<evidence type="ECO:0000313" key="5">
    <source>
        <dbReference type="EMBL" id="KAL0490773.1"/>
    </source>
</evidence>
<dbReference type="Pfam" id="PF05456">
    <property type="entry name" value="eIF_4EBP"/>
    <property type="match status" value="1"/>
</dbReference>
<dbReference type="InterPro" id="IPR008606">
    <property type="entry name" value="EIF4EBP"/>
</dbReference>
<dbReference type="AlphaFoldDB" id="A0AAW2ZLM9"/>
<dbReference type="GO" id="GO:0008190">
    <property type="term" value="F:eukaryotic initiation factor 4E binding"/>
    <property type="evidence" value="ECO:0007669"/>
    <property type="project" value="InterPro"/>
</dbReference>
<comment type="similarity">
    <text evidence="1">Belongs to the eIF4E-binding protein family.</text>
</comment>
<keyword evidence="3" id="KW-0652">Protein synthesis inhibitor</keyword>